<comment type="caution">
    <text evidence="7">The sequence shown here is derived from an EMBL/GenBank/DDBJ whole genome shotgun (WGS) entry which is preliminary data.</text>
</comment>
<evidence type="ECO:0000256" key="5">
    <source>
        <dbReference type="ARBA" id="ARBA00023163"/>
    </source>
</evidence>
<dbReference type="Pfam" id="PF03466">
    <property type="entry name" value="LysR_substrate"/>
    <property type="match status" value="1"/>
</dbReference>
<dbReference type="GO" id="GO:0032993">
    <property type="term" value="C:protein-DNA complex"/>
    <property type="evidence" value="ECO:0007669"/>
    <property type="project" value="TreeGrafter"/>
</dbReference>
<gene>
    <name evidence="7" type="ORF">D3P05_22295</name>
</gene>
<comment type="similarity">
    <text evidence="1">Belongs to the LysR transcriptional regulatory family.</text>
</comment>
<protein>
    <submittedName>
        <fullName evidence="7">Hydrogen peroxide-inducible genes activator</fullName>
    </submittedName>
</protein>
<accession>A0A418ZUP5</accession>
<evidence type="ECO:0000313" key="8">
    <source>
        <dbReference type="Proteomes" id="UP000283587"/>
    </source>
</evidence>
<dbReference type="PANTHER" id="PTHR30346">
    <property type="entry name" value="TRANSCRIPTIONAL DUAL REGULATOR HCAR-RELATED"/>
    <property type="match status" value="1"/>
</dbReference>
<keyword evidence="2" id="KW-0805">Transcription regulation</keyword>
<feature type="domain" description="HTH lysR-type" evidence="6">
    <location>
        <begin position="2"/>
        <end position="59"/>
    </location>
</feature>
<keyword evidence="3" id="KW-0238">DNA-binding</keyword>
<dbReference type="EMBL" id="QZEW01000159">
    <property type="protein sequence ID" value="RJL01454.1"/>
    <property type="molecule type" value="Genomic_DNA"/>
</dbReference>
<evidence type="ECO:0000256" key="1">
    <source>
        <dbReference type="ARBA" id="ARBA00009437"/>
    </source>
</evidence>
<dbReference type="Gene3D" id="1.10.10.10">
    <property type="entry name" value="Winged helix-like DNA-binding domain superfamily/Winged helix DNA-binding domain"/>
    <property type="match status" value="1"/>
</dbReference>
<dbReference type="Proteomes" id="UP000283587">
    <property type="component" value="Unassembled WGS sequence"/>
</dbReference>
<dbReference type="Pfam" id="PF00126">
    <property type="entry name" value="HTH_1"/>
    <property type="match status" value="1"/>
</dbReference>
<dbReference type="InterPro" id="IPR005119">
    <property type="entry name" value="LysR_subst-bd"/>
</dbReference>
<evidence type="ECO:0000256" key="4">
    <source>
        <dbReference type="ARBA" id="ARBA00023159"/>
    </source>
</evidence>
<keyword evidence="8" id="KW-1185">Reference proteome</keyword>
<evidence type="ECO:0000259" key="6">
    <source>
        <dbReference type="PROSITE" id="PS50931"/>
    </source>
</evidence>
<evidence type="ECO:0000313" key="7">
    <source>
        <dbReference type="EMBL" id="RJL01454.1"/>
    </source>
</evidence>
<name>A0A418ZUP5_9RHOB</name>
<dbReference type="AlphaFoldDB" id="A0A418ZUP5"/>
<evidence type="ECO:0000256" key="3">
    <source>
        <dbReference type="ARBA" id="ARBA00023125"/>
    </source>
</evidence>
<keyword evidence="5" id="KW-0804">Transcription</keyword>
<dbReference type="RefSeq" id="WP_119900952.1">
    <property type="nucleotide sequence ID" value="NZ_QNRC01000068.1"/>
</dbReference>
<dbReference type="GO" id="GO:0003700">
    <property type="term" value="F:DNA-binding transcription factor activity"/>
    <property type="evidence" value="ECO:0007669"/>
    <property type="project" value="InterPro"/>
</dbReference>
<dbReference type="InterPro" id="IPR000847">
    <property type="entry name" value="LysR_HTH_N"/>
</dbReference>
<dbReference type="InterPro" id="IPR036390">
    <property type="entry name" value="WH_DNA-bd_sf"/>
</dbReference>
<dbReference type="PRINTS" id="PR00039">
    <property type="entry name" value="HTHLYSR"/>
</dbReference>
<proteinExistence type="inferred from homology"/>
<dbReference type="CDD" id="cd08411">
    <property type="entry name" value="PBP2_OxyR"/>
    <property type="match status" value="1"/>
</dbReference>
<dbReference type="InterPro" id="IPR036388">
    <property type="entry name" value="WH-like_DNA-bd_sf"/>
</dbReference>
<dbReference type="SUPFAM" id="SSF53850">
    <property type="entry name" value="Periplasmic binding protein-like II"/>
    <property type="match status" value="1"/>
</dbReference>
<evidence type="ECO:0000256" key="2">
    <source>
        <dbReference type="ARBA" id="ARBA00023015"/>
    </source>
</evidence>
<keyword evidence="4" id="KW-0010">Activator</keyword>
<dbReference type="SUPFAM" id="SSF46785">
    <property type="entry name" value="Winged helix' DNA-binding domain"/>
    <property type="match status" value="1"/>
</dbReference>
<dbReference type="Gene3D" id="3.40.190.10">
    <property type="entry name" value="Periplasmic binding protein-like II"/>
    <property type="match status" value="2"/>
</dbReference>
<dbReference type="FunFam" id="1.10.10.10:FF:000001">
    <property type="entry name" value="LysR family transcriptional regulator"/>
    <property type="match status" value="1"/>
</dbReference>
<reference evidence="8" key="1">
    <citation type="submission" date="2018-09" db="EMBL/GenBank/DDBJ databases">
        <title>Paracoccus onubensis nov. sp. a moderate halophilic bacterium isolated from Gruta de las Maravillas (Aracena, Spain).</title>
        <authorList>
            <person name="Jurado V."/>
            <person name="Gutierrez-Patricio S."/>
            <person name="Gonzalez-Pimentel J.L."/>
            <person name="Miller A.Z."/>
            <person name="Laiz L."/>
            <person name="Saiz-Jimenez C."/>
        </authorList>
    </citation>
    <scope>NUCLEOTIDE SEQUENCE [LARGE SCALE GENOMIC DNA]</scope>
    <source>
        <strain evidence="8">DSM 26381</strain>
    </source>
</reference>
<dbReference type="OrthoDB" id="9775392at2"/>
<dbReference type="PANTHER" id="PTHR30346:SF26">
    <property type="entry name" value="HYDROGEN PEROXIDE-INDUCIBLE GENES ACTIVATOR"/>
    <property type="match status" value="1"/>
</dbReference>
<dbReference type="PROSITE" id="PS50931">
    <property type="entry name" value="HTH_LYSR"/>
    <property type="match status" value="1"/>
</dbReference>
<dbReference type="GO" id="GO:0003677">
    <property type="term" value="F:DNA binding"/>
    <property type="evidence" value="ECO:0007669"/>
    <property type="project" value="UniProtKB-KW"/>
</dbReference>
<sequence>MPTLQQLRYLVAIADTLSFSRAAEMRRVAQSTLSIQLKELETKLGARLVERTRAKVILTPIGQEIARRARAIIAEVEDIREISLRNDPDAPQTMLQIGVVQTVGAYALSVAMPSLRQAFPNMRIWVREEHANTLLRQLVDGVHDVLLLPEEVDRQDLECHRLLVEPLLVVLPADHPLAGKDSISPGDLAGQTILTMERGQRSLHDQIVRLCGAVGAIHARDYEGTTLDTLRQMVATGMGISLLPALYVRSEVMREQLVVARPMSSGAPVRHVSLIWRRNSPRQHTYEAVAGNLRQSLSPWGAVETEQG</sequence>
<organism evidence="7 8">
    <name type="scientific">Paracoccus siganidrum</name>
    <dbReference type="NCBI Taxonomy" id="1276757"/>
    <lineage>
        <taxon>Bacteria</taxon>
        <taxon>Pseudomonadati</taxon>
        <taxon>Pseudomonadota</taxon>
        <taxon>Alphaproteobacteria</taxon>
        <taxon>Rhodobacterales</taxon>
        <taxon>Paracoccaceae</taxon>
        <taxon>Paracoccus</taxon>
    </lineage>
</organism>